<dbReference type="Gene3D" id="1.10.3430.10">
    <property type="entry name" value="Ammonium transporter AmtB like domains"/>
    <property type="match status" value="1"/>
</dbReference>
<dbReference type="GO" id="GO:0005886">
    <property type="term" value="C:plasma membrane"/>
    <property type="evidence" value="ECO:0007669"/>
    <property type="project" value="UniProtKB-SubCell"/>
</dbReference>
<evidence type="ECO:0000256" key="6">
    <source>
        <dbReference type="ARBA" id="ARBA00023136"/>
    </source>
</evidence>
<dbReference type="GO" id="GO:0008519">
    <property type="term" value="F:ammonium channel activity"/>
    <property type="evidence" value="ECO:0007669"/>
    <property type="project" value="InterPro"/>
</dbReference>
<dbReference type="InterPro" id="IPR024041">
    <property type="entry name" value="NH4_transpt_AmtB-like_dom"/>
</dbReference>
<keyword evidence="3 8" id="KW-0813">Transport</keyword>
<evidence type="ECO:0000256" key="8">
    <source>
        <dbReference type="RuleBase" id="RU362002"/>
    </source>
</evidence>
<sequence>MEITTYVDNLWILIAGILVMFMQPGFMLVETGFTRSKNSVNIVMKNFMDFSVGAITYWAFGFALAYGGSTLGGFIAYGNFFLEGDSTTYFFQVVFAATAATIVSGSVAERTKFSSYLLFQPFICGVIYPIVTHWVWSGQGWLTDLGFIDFAGSGVVHMVGGFAALAGIQVVGPRIGKFDDNGNPLSIPGSSMVAGALGVFILWFGWYGFNVGSALAAVDVNLAAIAVTTTLSASAASITAMYTSMIAGKPNVGMTLNGALAGLVGITAGCANVNNLGAVLIGTVSGVLVVYSINFIEKKGLDDAVGAVSVHGICGAWGVLAVAIFDTTDGLFYGGTSLFIPQLVGIVAIGAWAYGTSFAVLKTIDSFFGLRVSKEEEIAGLDVSEHGTTAYGDFILKK</sequence>
<feature type="transmembrane region" description="Helical" evidence="8">
    <location>
        <begin position="54"/>
        <end position="77"/>
    </location>
</feature>
<accession>S5DS17</accession>
<feature type="transmembrane region" description="Helical" evidence="8">
    <location>
        <begin position="12"/>
        <end position="33"/>
    </location>
</feature>
<feature type="domain" description="Ammonium transporter AmtB-like" evidence="9">
    <location>
        <begin position="10"/>
        <end position="391"/>
    </location>
</feature>
<feature type="transmembrane region" description="Helical" evidence="8">
    <location>
        <begin position="192"/>
        <end position="209"/>
    </location>
</feature>
<evidence type="ECO:0000313" key="10">
    <source>
        <dbReference type="EMBL" id="AGQ19750.1"/>
    </source>
</evidence>
<protein>
    <recommendedName>
        <fullName evidence="8">Ammonium transporter</fullName>
    </recommendedName>
</protein>
<evidence type="ECO:0000256" key="7">
    <source>
        <dbReference type="ARBA" id="ARBA00023177"/>
    </source>
</evidence>
<keyword evidence="5 8" id="KW-1133">Transmembrane helix</keyword>
<feature type="transmembrane region" description="Helical" evidence="8">
    <location>
        <begin position="305"/>
        <end position="325"/>
    </location>
</feature>
<dbReference type="InterPro" id="IPR029020">
    <property type="entry name" value="Ammonium/urea_transptr"/>
</dbReference>
<evidence type="ECO:0000256" key="4">
    <source>
        <dbReference type="ARBA" id="ARBA00022692"/>
    </source>
</evidence>
<dbReference type="PANTHER" id="PTHR11730:SF89">
    <property type="entry name" value="AMMONIUM TRANSPORTER SLL0108-RELATED"/>
    <property type="match status" value="1"/>
</dbReference>
<feature type="transmembrane region" description="Helical" evidence="8">
    <location>
        <begin position="115"/>
        <end position="136"/>
    </location>
</feature>
<keyword evidence="4 8" id="KW-0812">Transmembrane</keyword>
<evidence type="ECO:0000256" key="1">
    <source>
        <dbReference type="ARBA" id="ARBA00004141"/>
    </source>
</evidence>
<comment type="subcellular location">
    <subcellularLocation>
        <location evidence="8">Cell membrane</location>
        <topology evidence="8">Multi-pass membrane protein</topology>
    </subcellularLocation>
    <subcellularLocation>
        <location evidence="1">Membrane</location>
        <topology evidence="1">Multi-pass membrane protein</topology>
    </subcellularLocation>
</comment>
<proteinExistence type="inferred from homology"/>
<keyword evidence="7 8" id="KW-0924">Ammonia transport</keyword>
<dbReference type="PANTHER" id="PTHR11730">
    <property type="entry name" value="AMMONIUM TRANSPORTER"/>
    <property type="match status" value="1"/>
</dbReference>
<dbReference type="InterPro" id="IPR001905">
    <property type="entry name" value="Ammonium_transpt"/>
</dbReference>
<keyword evidence="6 8" id="KW-0472">Membrane</keyword>
<feature type="transmembrane region" description="Helical" evidence="8">
    <location>
        <begin position="275"/>
        <end position="293"/>
    </location>
</feature>
<feature type="transmembrane region" description="Helical" evidence="8">
    <location>
        <begin position="252"/>
        <end position="269"/>
    </location>
</feature>
<name>S5DS17_9ACTN</name>
<organism evidence="10">
    <name type="scientific">Candidatus Actinomarina minuta</name>
    <dbReference type="NCBI Taxonomy" id="1389454"/>
    <lineage>
        <taxon>Bacteria</taxon>
        <taxon>Bacillati</taxon>
        <taxon>Actinomycetota</taxon>
        <taxon>Actinomycetes</taxon>
        <taxon>Candidatus Actinomarinidae</taxon>
        <taxon>Candidatus Actinomarinales</taxon>
        <taxon>Candidatus Actinomarineae</taxon>
        <taxon>Candidatus Actinomarinaceae</taxon>
        <taxon>Candidatus Actinomarina</taxon>
    </lineage>
</organism>
<dbReference type="GO" id="GO:0097272">
    <property type="term" value="P:ammonium homeostasis"/>
    <property type="evidence" value="ECO:0007669"/>
    <property type="project" value="TreeGrafter"/>
</dbReference>
<evidence type="ECO:0000256" key="3">
    <source>
        <dbReference type="ARBA" id="ARBA00022448"/>
    </source>
</evidence>
<feature type="transmembrane region" description="Helical" evidence="8">
    <location>
        <begin position="331"/>
        <end position="354"/>
    </location>
</feature>
<feature type="transmembrane region" description="Helical" evidence="8">
    <location>
        <begin position="148"/>
        <end position="171"/>
    </location>
</feature>
<feature type="transmembrane region" description="Helical" evidence="8">
    <location>
        <begin position="89"/>
        <end position="108"/>
    </location>
</feature>
<dbReference type="SUPFAM" id="SSF111352">
    <property type="entry name" value="Ammonium transporter"/>
    <property type="match status" value="1"/>
</dbReference>
<feature type="transmembrane region" description="Helical" evidence="8">
    <location>
        <begin position="221"/>
        <end position="240"/>
    </location>
</feature>
<dbReference type="NCBIfam" id="TIGR00836">
    <property type="entry name" value="amt"/>
    <property type="match status" value="1"/>
</dbReference>
<dbReference type="Pfam" id="PF00909">
    <property type="entry name" value="Ammonium_transp"/>
    <property type="match status" value="1"/>
</dbReference>
<evidence type="ECO:0000256" key="5">
    <source>
        <dbReference type="ARBA" id="ARBA00022989"/>
    </source>
</evidence>
<reference evidence="10" key="1">
    <citation type="journal article" date="2013" name="Sci. Rep.">
        <title>Metagenomics uncovers a new group of low GC and ultra-small marine Actinobacteria.</title>
        <authorList>
            <person name="Ghai R."/>
            <person name="Mizuno C.M."/>
            <person name="Picazo A."/>
            <person name="Camacho A."/>
            <person name="Rodriguez-Valera F."/>
        </authorList>
    </citation>
    <scope>NUCLEOTIDE SEQUENCE</scope>
</reference>
<comment type="similarity">
    <text evidence="2 8">Belongs to the ammonia transporter channel (TC 1.A.11.2) family.</text>
</comment>
<dbReference type="EMBL" id="KC811141">
    <property type="protein sequence ID" value="AGQ19750.1"/>
    <property type="molecule type" value="Genomic_DNA"/>
</dbReference>
<evidence type="ECO:0000256" key="2">
    <source>
        <dbReference type="ARBA" id="ARBA00005887"/>
    </source>
</evidence>
<evidence type="ECO:0000259" key="9">
    <source>
        <dbReference type="Pfam" id="PF00909"/>
    </source>
</evidence>
<dbReference type="AlphaFoldDB" id="S5DS17"/>